<feature type="non-terminal residue" evidence="7">
    <location>
        <position position="254"/>
    </location>
</feature>
<evidence type="ECO:0000256" key="2">
    <source>
        <dbReference type="ARBA" id="ARBA00022801"/>
    </source>
</evidence>
<keyword evidence="4" id="KW-0067">ATP-binding</keyword>
<dbReference type="Pfam" id="PF00580">
    <property type="entry name" value="UvrD-helicase"/>
    <property type="match status" value="1"/>
</dbReference>
<dbReference type="EMBL" id="UINC01188415">
    <property type="protein sequence ID" value="SVE01625.1"/>
    <property type="molecule type" value="Genomic_DNA"/>
</dbReference>
<keyword evidence="1" id="KW-0547">Nucleotide-binding</keyword>
<evidence type="ECO:0000313" key="7">
    <source>
        <dbReference type="EMBL" id="SVE01625.1"/>
    </source>
</evidence>
<reference evidence="7" key="1">
    <citation type="submission" date="2018-05" db="EMBL/GenBank/DDBJ databases">
        <authorList>
            <person name="Lanie J.A."/>
            <person name="Ng W.-L."/>
            <person name="Kazmierczak K.M."/>
            <person name="Andrzejewski T.M."/>
            <person name="Davidsen T.M."/>
            <person name="Wayne K.J."/>
            <person name="Tettelin H."/>
            <person name="Glass J.I."/>
            <person name="Rusch D."/>
            <person name="Podicherti R."/>
            <person name="Tsui H.-C.T."/>
            <person name="Winkler M.E."/>
        </authorList>
    </citation>
    <scope>NUCLEOTIDE SEQUENCE</scope>
</reference>
<dbReference type="PROSITE" id="PS51198">
    <property type="entry name" value="UVRD_HELICASE_ATP_BIND"/>
    <property type="match status" value="1"/>
</dbReference>
<dbReference type="InterPro" id="IPR000212">
    <property type="entry name" value="DNA_helicase_UvrD/REP"/>
</dbReference>
<keyword evidence="2" id="KW-0378">Hydrolase</keyword>
<dbReference type="GO" id="GO:0005634">
    <property type="term" value="C:nucleus"/>
    <property type="evidence" value="ECO:0007669"/>
    <property type="project" value="TreeGrafter"/>
</dbReference>
<dbReference type="PANTHER" id="PTHR11070:SF2">
    <property type="entry name" value="ATP-DEPENDENT DNA HELICASE SRS2"/>
    <property type="match status" value="1"/>
</dbReference>
<dbReference type="GO" id="GO:0016787">
    <property type="term" value="F:hydrolase activity"/>
    <property type="evidence" value="ECO:0007669"/>
    <property type="project" value="UniProtKB-KW"/>
</dbReference>
<protein>
    <recommendedName>
        <fullName evidence="6">UvrD-like helicase ATP-binding domain-containing protein</fullName>
    </recommendedName>
</protein>
<dbReference type="AlphaFoldDB" id="A0A383A327"/>
<evidence type="ECO:0000256" key="5">
    <source>
        <dbReference type="ARBA" id="ARBA00023125"/>
    </source>
</evidence>
<dbReference type="GO" id="GO:0005524">
    <property type="term" value="F:ATP binding"/>
    <property type="evidence" value="ECO:0007669"/>
    <property type="project" value="UniProtKB-KW"/>
</dbReference>
<sequence length="254" mass="29303">YCELLDEQHLRTFDDCLIEAVFLLNKDPTLLTGFRHIIVDEYQDVNHIQNELIRAIARPNSSVMAVGDINQCIYEWRGARPDFIAGLFEQYFPNTKVFHLSCTFRFGHKVSLMANSVIRRNSTKLSNLCISHHTTPRSEVNLYFEDNVYNMLRGLQTSTQTQAILARTKASLAEAEIALRMHKLPYRYLNGTSSIHTRAEIGMVVVGMLICIHGDLHLLEEMPHRQSIVYGFLRQAGFKWKKGQLNEAREEMCR</sequence>
<dbReference type="GO" id="GO:0043138">
    <property type="term" value="F:3'-5' DNA helicase activity"/>
    <property type="evidence" value="ECO:0007669"/>
    <property type="project" value="TreeGrafter"/>
</dbReference>
<keyword evidence="5" id="KW-0238">DNA-binding</keyword>
<dbReference type="GO" id="GO:0003677">
    <property type="term" value="F:DNA binding"/>
    <property type="evidence" value="ECO:0007669"/>
    <property type="project" value="UniProtKB-KW"/>
</dbReference>
<keyword evidence="3" id="KW-0347">Helicase</keyword>
<evidence type="ECO:0000256" key="1">
    <source>
        <dbReference type="ARBA" id="ARBA00022741"/>
    </source>
</evidence>
<dbReference type="PANTHER" id="PTHR11070">
    <property type="entry name" value="UVRD / RECB / PCRA DNA HELICASE FAMILY MEMBER"/>
    <property type="match status" value="1"/>
</dbReference>
<dbReference type="CDD" id="cd17932">
    <property type="entry name" value="DEXQc_UvrD"/>
    <property type="match status" value="1"/>
</dbReference>
<evidence type="ECO:0000259" key="6">
    <source>
        <dbReference type="PROSITE" id="PS51198"/>
    </source>
</evidence>
<dbReference type="SUPFAM" id="SSF52540">
    <property type="entry name" value="P-loop containing nucleoside triphosphate hydrolases"/>
    <property type="match status" value="1"/>
</dbReference>
<feature type="non-terminal residue" evidence="7">
    <location>
        <position position="1"/>
    </location>
</feature>
<feature type="domain" description="UvrD-like helicase ATP-binding" evidence="6">
    <location>
        <begin position="1"/>
        <end position="107"/>
    </location>
</feature>
<dbReference type="GO" id="GO:0000725">
    <property type="term" value="P:recombinational repair"/>
    <property type="evidence" value="ECO:0007669"/>
    <property type="project" value="TreeGrafter"/>
</dbReference>
<dbReference type="InterPro" id="IPR014016">
    <property type="entry name" value="UvrD-like_ATP-bd"/>
</dbReference>
<dbReference type="InterPro" id="IPR013986">
    <property type="entry name" value="DExx_box_DNA_helicase_dom_sf"/>
</dbReference>
<dbReference type="Gene3D" id="1.10.10.160">
    <property type="match status" value="1"/>
</dbReference>
<name>A0A383A327_9ZZZZ</name>
<dbReference type="Gene3D" id="3.40.50.300">
    <property type="entry name" value="P-loop containing nucleotide triphosphate hydrolases"/>
    <property type="match status" value="1"/>
</dbReference>
<organism evidence="7">
    <name type="scientific">marine metagenome</name>
    <dbReference type="NCBI Taxonomy" id="408172"/>
    <lineage>
        <taxon>unclassified sequences</taxon>
        <taxon>metagenomes</taxon>
        <taxon>ecological metagenomes</taxon>
    </lineage>
</organism>
<evidence type="ECO:0000256" key="4">
    <source>
        <dbReference type="ARBA" id="ARBA00022840"/>
    </source>
</evidence>
<accession>A0A383A327</accession>
<proteinExistence type="predicted"/>
<gene>
    <name evidence="7" type="ORF">METZ01_LOCUS454479</name>
</gene>
<dbReference type="InterPro" id="IPR027417">
    <property type="entry name" value="P-loop_NTPase"/>
</dbReference>
<evidence type="ECO:0000256" key="3">
    <source>
        <dbReference type="ARBA" id="ARBA00022806"/>
    </source>
</evidence>